<evidence type="ECO:0000313" key="4">
    <source>
        <dbReference type="Proteomes" id="UP000298416"/>
    </source>
</evidence>
<evidence type="ECO:0000256" key="1">
    <source>
        <dbReference type="ARBA" id="ARBA00006484"/>
    </source>
</evidence>
<keyword evidence="2" id="KW-0560">Oxidoreductase</keyword>
<dbReference type="GO" id="GO:0016491">
    <property type="term" value="F:oxidoreductase activity"/>
    <property type="evidence" value="ECO:0007669"/>
    <property type="project" value="UniProtKB-KW"/>
</dbReference>
<gene>
    <name evidence="3" type="ORF">SASPL_101322</name>
</gene>
<dbReference type="PANTHER" id="PTHR43180">
    <property type="entry name" value="3-OXOACYL-(ACYL-CARRIER-PROTEIN) REDUCTASE (AFU_ORTHOLOGUE AFUA_6G11210)"/>
    <property type="match status" value="1"/>
</dbReference>
<dbReference type="InterPro" id="IPR002347">
    <property type="entry name" value="SDR_fam"/>
</dbReference>
<keyword evidence="4" id="KW-1185">Reference proteome</keyword>
<dbReference type="Pfam" id="PF00106">
    <property type="entry name" value="adh_short"/>
    <property type="match status" value="1"/>
</dbReference>
<name>A0A8X9ADT1_SALSN</name>
<evidence type="ECO:0008006" key="5">
    <source>
        <dbReference type="Google" id="ProtNLM"/>
    </source>
</evidence>
<dbReference type="InterPro" id="IPR036291">
    <property type="entry name" value="NAD(P)-bd_dom_sf"/>
</dbReference>
<dbReference type="Proteomes" id="UP000298416">
    <property type="component" value="Unassembled WGS sequence"/>
</dbReference>
<reference evidence="3" key="1">
    <citation type="submission" date="2018-01" db="EMBL/GenBank/DDBJ databases">
        <authorList>
            <person name="Mao J.F."/>
        </authorList>
    </citation>
    <scope>NUCLEOTIDE SEQUENCE</scope>
    <source>
        <strain evidence="3">Huo1</strain>
        <tissue evidence="3">Leaf</tissue>
    </source>
</reference>
<dbReference type="PANTHER" id="PTHR43180:SF30">
    <property type="entry name" value="MOMILACTONE A SYNTHASE"/>
    <property type="match status" value="1"/>
</dbReference>
<evidence type="ECO:0000256" key="2">
    <source>
        <dbReference type="ARBA" id="ARBA00023002"/>
    </source>
</evidence>
<organism evidence="3">
    <name type="scientific">Salvia splendens</name>
    <name type="common">Scarlet sage</name>
    <dbReference type="NCBI Taxonomy" id="180675"/>
    <lineage>
        <taxon>Eukaryota</taxon>
        <taxon>Viridiplantae</taxon>
        <taxon>Streptophyta</taxon>
        <taxon>Embryophyta</taxon>
        <taxon>Tracheophyta</taxon>
        <taxon>Spermatophyta</taxon>
        <taxon>Magnoliopsida</taxon>
        <taxon>eudicotyledons</taxon>
        <taxon>Gunneridae</taxon>
        <taxon>Pentapetalae</taxon>
        <taxon>asterids</taxon>
        <taxon>lamiids</taxon>
        <taxon>Lamiales</taxon>
        <taxon>Lamiaceae</taxon>
        <taxon>Nepetoideae</taxon>
        <taxon>Mentheae</taxon>
        <taxon>Salviinae</taxon>
        <taxon>Salvia</taxon>
        <taxon>Salvia subgen. Calosphace</taxon>
        <taxon>core Calosphace</taxon>
    </lineage>
</organism>
<evidence type="ECO:0000313" key="3">
    <source>
        <dbReference type="EMBL" id="KAG6436424.1"/>
    </source>
</evidence>
<sequence length="80" mass="8352">MINNAGVGGSNQLKIVGTQLSEFKRMVDVNLVGAFLGTKHAARVMIPQQSGSIITTASACSVMGGMSSHAYASSKHGWWA</sequence>
<dbReference type="SUPFAM" id="SSF51735">
    <property type="entry name" value="NAD(P)-binding Rossmann-fold domains"/>
    <property type="match status" value="1"/>
</dbReference>
<accession>A0A8X9ADT1</accession>
<protein>
    <recommendedName>
        <fullName evidence="5">Xanthoxin dehydrogenase</fullName>
    </recommendedName>
</protein>
<dbReference type="Gene3D" id="3.40.50.720">
    <property type="entry name" value="NAD(P)-binding Rossmann-like Domain"/>
    <property type="match status" value="1"/>
</dbReference>
<reference evidence="3" key="2">
    <citation type="submission" date="2020-08" db="EMBL/GenBank/DDBJ databases">
        <title>Plant Genome Project.</title>
        <authorList>
            <person name="Zhang R.-G."/>
        </authorList>
    </citation>
    <scope>NUCLEOTIDE SEQUENCE</scope>
    <source>
        <strain evidence="3">Huo1</strain>
        <tissue evidence="3">Leaf</tissue>
    </source>
</reference>
<proteinExistence type="inferred from homology"/>
<comment type="caution">
    <text evidence="3">The sequence shown here is derived from an EMBL/GenBank/DDBJ whole genome shotgun (WGS) entry which is preliminary data.</text>
</comment>
<dbReference type="AlphaFoldDB" id="A0A8X9ADT1"/>
<comment type="similarity">
    <text evidence="1">Belongs to the short-chain dehydrogenases/reductases (SDR) family.</text>
</comment>
<dbReference type="EMBL" id="PNBA02000001">
    <property type="protein sequence ID" value="KAG6436424.1"/>
    <property type="molecule type" value="Genomic_DNA"/>
</dbReference>